<evidence type="ECO:0000313" key="5">
    <source>
        <dbReference type="Proteomes" id="UP001500390"/>
    </source>
</evidence>
<dbReference type="RefSeq" id="WP_159902715.1">
    <property type="nucleotide sequence ID" value="NZ_BAABFX010000022.1"/>
</dbReference>
<evidence type="ECO:0000256" key="1">
    <source>
        <dbReference type="SAM" id="MobiDB-lite"/>
    </source>
</evidence>
<dbReference type="Pfam" id="PF26381">
    <property type="entry name" value="BREX_PglY_5th"/>
    <property type="match status" value="1"/>
</dbReference>
<feature type="region of interest" description="Disordered" evidence="1">
    <location>
        <begin position="1191"/>
        <end position="1224"/>
    </location>
</feature>
<dbReference type="InterPro" id="IPR058748">
    <property type="entry name" value="PglY_5th"/>
</dbReference>
<comment type="caution">
    <text evidence="4">The sequence shown here is derived from an EMBL/GenBank/DDBJ whole genome shotgun (WGS) entry which is preliminary data.</text>
</comment>
<dbReference type="InterPro" id="IPR058747">
    <property type="entry name" value="PglY_C"/>
</dbReference>
<keyword evidence="5" id="KW-1185">Reference proteome</keyword>
<reference evidence="5" key="1">
    <citation type="journal article" date="2019" name="Int. J. Syst. Evol. Microbiol.">
        <title>The Global Catalogue of Microorganisms (GCM) 10K type strain sequencing project: providing services to taxonomists for standard genome sequencing and annotation.</title>
        <authorList>
            <consortium name="The Broad Institute Genomics Platform"/>
            <consortium name="The Broad Institute Genome Sequencing Center for Infectious Disease"/>
            <person name="Wu L."/>
            <person name="Ma J."/>
        </authorList>
    </citation>
    <scope>NUCLEOTIDE SEQUENCE [LARGE SCALE GENOMIC DNA]</scope>
    <source>
        <strain evidence="5">JCM 17738</strain>
    </source>
</reference>
<feature type="domain" description="ATPase PglY C-terminal" evidence="3">
    <location>
        <begin position="1018"/>
        <end position="1194"/>
    </location>
</feature>
<evidence type="ECO:0000259" key="3">
    <source>
        <dbReference type="Pfam" id="PF26382"/>
    </source>
</evidence>
<feature type="domain" description="ATPase PglY 5th" evidence="2">
    <location>
        <begin position="864"/>
        <end position="973"/>
    </location>
</feature>
<evidence type="ECO:0008006" key="6">
    <source>
        <dbReference type="Google" id="ProtNLM"/>
    </source>
</evidence>
<protein>
    <recommendedName>
        <fullName evidence="6">Phage resistance protein</fullName>
    </recommendedName>
</protein>
<dbReference type="Proteomes" id="UP001500390">
    <property type="component" value="Unassembled WGS sequence"/>
</dbReference>
<feature type="compositionally biased region" description="Pro residues" evidence="1">
    <location>
        <begin position="1196"/>
        <end position="1209"/>
    </location>
</feature>
<proteinExistence type="predicted"/>
<dbReference type="EMBL" id="BAABFX010000022">
    <property type="protein sequence ID" value="GAA4393356.1"/>
    <property type="molecule type" value="Genomic_DNA"/>
</dbReference>
<evidence type="ECO:0000313" key="4">
    <source>
        <dbReference type="EMBL" id="GAA4393356.1"/>
    </source>
</evidence>
<accession>A0ABP8JMV0</accession>
<evidence type="ECO:0000259" key="2">
    <source>
        <dbReference type="Pfam" id="PF26381"/>
    </source>
</evidence>
<organism evidence="4 5">
    <name type="scientific">Ornithinibacter aureus</name>
    <dbReference type="NCBI Taxonomy" id="622664"/>
    <lineage>
        <taxon>Bacteria</taxon>
        <taxon>Bacillati</taxon>
        <taxon>Actinomycetota</taxon>
        <taxon>Actinomycetes</taxon>
        <taxon>Micrococcales</taxon>
        <taxon>Intrasporangiaceae</taxon>
        <taxon>Ornithinibacter</taxon>
    </lineage>
</organism>
<name>A0ABP8JMV0_9MICO</name>
<sequence length="1250" mass="135903">MTLLLKDVIRIPEHTGAEDYVLRLTDSVGHGAASTTIDSYVVTPAIAEAFDSALGLVGEAVTSGVSRGAFLAGSFGSGKSHFMAVLHALLTHEPAARAQRDLQSVIARHDPQIEGRRFLPLAFHFLDAKSFDQAVFDGYIRQVRDLHPEAPLPALHKSDALFADADNLRERLGDEAFFGGLNQGTTGVAAAGGGDAGGDVWGSVLGAGSWTPDTYAAAKAAEPSSGERLTLTTALVDTYFKAFTQQAEYVDLDTGLDAIATHAQRLGYDAVVLFLDELILWMTSLVHDRTRFAREAQKLTKLVEGSLGARDVPLVSFVARQIDLRRWFADAGASGAEQDILDRAFKHQEGRFHTITLGDDNLPFVASKRLLQPKDAAAARTIADAFERIDRAPRVWDVLLDGINIDDHHRGADEAAFRMTYPFSPALVSTLRALAAVMQRERTALKVMQQMLVDQRDTLTVEQVIPVGDSFDYIVRGTKVLDTQAAALFRSANRLYTEKLSPLIRAKYDVTAAQLEDHPASVPAAYTADDRLAKTLLLSAVAPNVPALKSLTGARLASLNHGSIVSPLPGNEAGVVLAKVRDWARDVPEIHVEGTATNPTIRVQLSDVDYESIVDRAKGEDNEGRRRELIKTLVAESLGVELGQQDIQGAHQHEIVWRGSKRIVDILFGNVRDSAWLSDDHFRANPGTWRVIIDHPFDEQGHSTAEDLQRLNAMLARDFHSRTVVWLPYFLSPEKTQELQRLVTLNWLLEGSGDRWQSHADHLSETDRALARNILESHRSTLRRSLEDAIQQAYGAASVRPGTLLDDPGHDQVLVSLDREFVPQRPVGATLGDAFRHLVEQAFDATYPGHPQFEPGDSEIRLQMLRTVAAHVHRAVAERDKRVEYQGDHLAVRRVAGPLGVGTAAEMHYILGDDRFTPWSQEIERALGRRLKESGVDGDAPITVGEMRDWIDAVTPAKGLLTPVSDLVIITWAALRQRAWFHHGVALPTPPEPGALQPTMELRSQAMPDLPDWTAATRAAAELFGISASTYLTPPAVADFVGQVTARAVSLTATQPPLVSAIEAAYTRAAVTADGDEHRLATARLTAELVAQLRHLDGVTLVERLAQAGFGTGAAAAGKSMASADSVTAALGSFEWDRLAPLRQAMASEGPRAASAAAIIARMQDALVADEIVTAVGPALRRADREIFEWLAGDPSPTPPPPPPPPPPGGSAGSARRTVGSSDDELLRQVREFLQSHADRDVDVTWQVRE</sequence>
<gene>
    <name evidence="4" type="ORF">GCM10023153_13220</name>
</gene>
<dbReference type="Pfam" id="PF26382">
    <property type="entry name" value="BREX_PglY_6th"/>
    <property type="match status" value="1"/>
</dbReference>